<dbReference type="PROSITE" id="PS50887">
    <property type="entry name" value="GGDEF"/>
    <property type="match status" value="1"/>
</dbReference>
<dbReference type="RefSeq" id="WP_347308849.1">
    <property type="nucleotide sequence ID" value="NZ_JBAJEX010000010.1"/>
</dbReference>
<dbReference type="Pfam" id="PF00672">
    <property type="entry name" value="HAMP"/>
    <property type="match status" value="1"/>
</dbReference>
<dbReference type="SUPFAM" id="SSF141868">
    <property type="entry name" value="EAL domain-like"/>
    <property type="match status" value="1"/>
</dbReference>
<dbReference type="Pfam" id="PF08448">
    <property type="entry name" value="PAS_4"/>
    <property type="match status" value="1"/>
</dbReference>
<gene>
    <name evidence="8" type="ORF">V6E02_10995</name>
</gene>
<reference evidence="8 9" key="1">
    <citation type="submission" date="2024-02" db="EMBL/GenBank/DDBJ databases">
        <title>New thermophilic sulfur-oxidizing bacteria from a hot springs of the Uzon caldera (Kamchatka, Russia).</title>
        <authorList>
            <person name="Dukat A.M."/>
            <person name="Elcheninov A.G."/>
            <person name="Frolov E.N."/>
        </authorList>
    </citation>
    <scope>NUCLEOTIDE SEQUENCE [LARGE SCALE GENOMIC DNA]</scope>
    <source>
        <strain evidence="8 9">AK1</strain>
    </source>
</reference>
<feature type="coiled-coil region" evidence="1">
    <location>
        <begin position="351"/>
        <end position="385"/>
    </location>
</feature>
<dbReference type="SMART" id="SM00052">
    <property type="entry name" value="EAL"/>
    <property type="match status" value="1"/>
</dbReference>
<dbReference type="PROSITE" id="PS50113">
    <property type="entry name" value="PAC"/>
    <property type="match status" value="2"/>
</dbReference>
<proteinExistence type="predicted"/>
<dbReference type="InterPro" id="IPR035965">
    <property type="entry name" value="PAS-like_dom_sf"/>
</dbReference>
<comment type="caution">
    <text evidence="8">The sequence shown here is derived from an EMBL/GenBank/DDBJ whole genome shotgun (WGS) entry which is preliminary data.</text>
</comment>
<keyword evidence="9" id="KW-1185">Reference proteome</keyword>
<dbReference type="InterPro" id="IPR043128">
    <property type="entry name" value="Rev_trsase/Diguanyl_cyclase"/>
</dbReference>
<evidence type="ECO:0000259" key="7">
    <source>
        <dbReference type="PROSITE" id="PS50887"/>
    </source>
</evidence>
<dbReference type="Pfam" id="PF08447">
    <property type="entry name" value="PAS_3"/>
    <property type="match status" value="1"/>
</dbReference>
<dbReference type="NCBIfam" id="TIGR00229">
    <property type="entry name" value="sensory_box"/>
    <property type="match status" value="1"/>
</dbReference>
<evidence type="ECO:0000313" key="9">
    <source>
        <dbReference type="Proteomes" id="UP001482231"/>
    </source>
</evidence>
<dbReference type="SMART" id="SM00086">
    <property type="entry name" value="PAC"/>
    <property type="match status" value="1"/>
</dbReference>
<feature type="domain" description="HAMP" evidence="6">
    <location>
        <begin position="179"/>
        <end position="231"/>
    </location>
</feature>
<feature type="domain" description="PAS" evidence="3">
    <location>
        <begin position="257"/>
        <end position="308"/>
    </location>
</feature>
<keyword evidence="2" id="KW-0812">Transmembrane</keyword>
<dbReference type="InterPro" id="IPR000160">
    <property type="entry name" value="GGDEF_dom"/>
</dbReference>
<dbReference type="InterPro" id="IPR001610">
    <property type="entry name" value="PAC"/>
</dbReference>
<evidence type="ECO:0000256" key="1">
    <source>
        <dbReference type="SAM" id="Coils"/>
    </source>
</evidence>
<keyword evidence="2" id="KW-0472">Membrane</keyword>
<dbReference type="CDD" id="cd01948">
    <property type="entry name" value="EAL"/>
    <property type="match status" value="1"/>
</dbReference>
<dbReference type="Pfam" id="PF00563">
    <property type="entry name" value="EAL"/>
    <property type="match status" value="1"/>
</dbReference>
<dbReference type="InterPro" id="IPR003660">
    <property type="entry name" value="HAMP_dom"/>
</dbReference>
<dbReference type="InterPro" id="IPR001633">
    <property type="entry name" value="EAL_dom"/>
</dbReference>
<dbReference type="CDD" id="cd00130">
    <property type="entry name" value="PAS"/>
    <property type="match status" value="1"/>
</dbReference>
<dbReference type="InterPro" id="IPR000700">
    <property type="entry name" value="PAS-assoc_C"/>
</dbReference>
<feature type="transmembrane region" description="Helical" evidence="2">
    <location>
        <begin position="159"/>
        <end position="181"/>
    </location>
</feature>
<dbReference type="Gene3D" id="3.20.20.450">
    <property type="entry name" value="EAL domain"/>
    <property type="match status" value="1"/>
</dbReference>
<dbReference type="InterPro" id="IPR000014">
    <property type="entry name" value="PAS"/>
</dbReference>
<dbReference type="PROSITE" id="PS50883">
    <property type="entry name" value="EAL"/>
    <property type="match status" value="1"/>
</dbReference>
<evidence type="ECO:0000259" key="5">
    <source>
        <dbReference type="PROSITE" id="PS50883"/>
    </source>
</evidence>
<dbReference type="InterPro" id="IPR013656">
    <property type="entry name" value="PAS_4"/>
</dbReference>
<evidence type="ECO:0000259" key="4">
    <source>
        <dbReference type="PROSITE" id="PS50113"/>
    </source>
</evidence>
<dbReference type="Gene3D" id="3.30.70.270">
    <property type="match status" value="1"/>
</dbReference>
<evidence type="ECO:0000313" key="8">
    <source>
        <dbReference type="EMBL" id="MEO1767738.1"/>
    </source>
</evidence>
<feature type="domain" description="EAL" evidence="5">
    <location>
        <begin position="689"/>
        <end position="939"/>
    </location>
</feature>
<protein>
    <submittedName>
        <fullName evidence="8">EAL domain-containing protein</fullName>
    </submittedName>
</protein>
<dbReference type="SMART" id="SM00091">
    <property type="entry name" value="PAS"/>
    <property type="match status" value="2"/>
</dbReference>
<evidence type="ECO:0000259" key="3">
    <source>
        <dbReference type="PROSITE" id="PS50112"/>
    </source>
</evidence>
<dbReference type="SMART" id="SM00267">
    <property type="entry name" value="GGDEF"/>
    <property type="match status" value="1"/>
</dbReference>
<feature type="domain" description="PAC" evidence="4">
    <location>
        <begin position="311"/>
        <end position="363"/>
    </location>
</feature>
<dbReference type="SUPFAM" id="SSF158472">
    <property type="entry name" value="HAMP domain-like"/>
    <property type="match status" value="1"/>
</dbReference>
<dbReference type="PROSITE" id="PS50112">
    <property type="entry name" value="PAS"/>
    <property type="match status" value="1"/>
</dbReference>
<dbReference type="InterPro" id="IPR035919">
    <property type="entry name" value="EAL_sf"/>
</dbReference>
<dbReference type="SUPFAM" id="SSF55073">
    <property type="entry name" value="Nucleotide cyclase"/>
    <property type="match status" value="1"/>
</dbReference>
<dbReference type="Proteomes" id="UP001482231">
    <property type="component" value="Unassembled WGS sequence"/>
</dbReference>
<dbReference type="PANTHER" id="PTHR44757">
    <property type="entry name" value="DIGUANYLATE CYCLASE DGCP"/>
    <property type="match status" value="1"/>
</dbReference>
<dbReference type="InterPro" id="IPR029787">
    <property type="entry name" value="Nucleotide_cyclase"/>
</dbReference>
<accession>A0ABV0EGE8</accession>
<dbReference type="PROSITE" id="PS50885">
    <property type="entry name" value="HAMP"/>
    <property type="match status" value="1"/>
</dbReference>
<dbReference type="PANTHER" id="PTHR44757:SF4">
    <property type="entry name" value="DIGUANYLATE CYCLASE DGCE-RELATED"/>
    <property type="match status" value="1"/>
</dbReference>
<dbReference type="EMBL" id="JBAJEX010000010">
    <property type="protein sequence ID" value="MEO1767738.1"/>
    <property type="molecule type" value="Genomic_DNA"/>
</dbReference>
<name>A0ABV0EGE8_9BURK</name>
<dbReference type="SMART" id="SM00304">
    <property type="entry name" value="HAMP"/>
    <property type="match status" value="1"/>
</dbReference>
<evidence type="ECO:0000259" key="6">
    <source>
        <dbReference type="PROSITE" id="PS50885"/>
    </source>
</evidence>
<keyword evidence="2" id="KW-1133">Transmembrane helix</keyword>
<dbReference type="SUPFAM" id="SSF55785">
    <property type="entry name" value="PYP-like sensor domain (PAS domain)"/>
    <property type="match status" value="2"/>
</dbReference>
<dbReference type="InterPro" id="IPR013655">
    <property type="entry name" value="PAS_fold_3"/>
</dbReference>
<dbReference type="Gene3D" id="3.30.450.20">
    <property type="entry name" value="PAS domain"/>
    <property type="match status" value="2"/>
</dbReference>
<dbReference type="Gene3D" id="6.10.340.10">
    <property type="match status" value="1"/>
</dbReference>
<dbReference type="CDD" id="cd01949">
    <property type="entry name" value="GGDEF"/>
    <property type="match status" value="1"/>
</dbReference>
<evidence type="ECO:0000256" key="2">
    <source>
        <dbReference type="SAM" id="Phobius"/>
    </source>
</evidence>
<dbReference type="NCBIfam" id="TIGR00254">
    <property type="entry name" value="GGDEF"/>
    <property type="match status" value="1"/>
</dbReference>
<feature type="domain" description="PAC" evidence="4">
    <location>
        <begin position="463"/>
        <end position="513"/>
    </location>
</feature>
<dbReference type="CDD" id="cd06225">
    <property type="entry name" value="HAMP"/>
    <property type="match status" value="1"/>
</dbReference>
<dbReference type="Pfam" id="PF00990">
    <property type="entry name" value="GGDEF"/>
    <property type="match status" value="1"/>
</dbReference>
<feature type="domain" description="GGDEF" evidence="7">
    <location>
        <begin position="545"/>
        <end position="678"/>
    </location>
</feature>
<dbReference type="InterPro" id="IPR052155">
    <property type="entry name" value="Biofilm_reg_signaling"/>
</dbReference>
<organism evidence="8 9">
    <name type="scientific">Thiobacter aerophilum</name>
    <dbReference type="NCBI Taxonomy" id="3121275"/>
    <lineage>
        <taxon>Bacteria</taxon>
        <taxon>Pseudomonadati</taxon>
        <taxon>Pseudomonadota</taxon>
        <taxon>Betaproteobacteria</taxon>
        <taxon>Burkholderiales</taxon>
        <taxon>Thiobacteraceae</taxon>
        <taxon>Thiobacter</taxon>
    </lineage>
</organism>
<keyword evidence="1" id="KW-0175">Coiled coil</keyword>
<sequence>MMRRLLYSLRFRLVAATVLVELVIVGLLLANGARLLEDSLTAQARAHNQELQLLLRAALVAPLAQRDYATLREILSELQSREGLVYLVLYDNLGQIAASVGWDRTTPLPPPDQDSALGRTEVFHAHLPIAAAGSVRGELRYGLSTRFLKDTQQKLLREGLTIAIAVLLLSLLLLTLLGYWLTRRLARLTRASQDVAAGHFDIRLPVRGSDEVATLTRSFNQMSAAVQNRIQALREAQQRFHAIADYTYDWESWLAPDGKLVWVNPSVRRITGYTPEEVIAMPDYPLPLLAPEDSEAVYAHFKRAIAGTSGDNYELRIRRKDGQSVWCSAAWQPIYGAQGEYLGIRMSIRDISELKQSQLVLQEAIEELKQSEDIQRRLLEQAHQEQARLASLLSAMNIGILFESAENRVIYVNAAFRRIWLIRDGVELTGRLTTDVLTYSANVLARPDHFSRHVLEVTSTHEVSDTFEITMADGRVVTQVSYPVRDAEGRFIGRLWIYEDVTRERQTAEQLIYLAERDSLTGLYNRHRFQEELTRMVADADRRQSHGALLFFDLDEFKYVNDTFGHRAGDAMLIRVAGEVSSLIRRNEIFSRLGGDEFAVLMPDASEKEASMLGERIVRAISQIPFRFEGQNIRLTTSLGIALYPDHADNAEELIAHADTAMYQAKEAGKNAWRVYRADLDASRQMLSRLTWNERIVNALEKGLLRLHFQGIYGAHDQRLSHLEVLVRMVDEADPDRLIMPGHFIPVAEANGKILDIDRWVITESVKLLAQAPERPSLAVNISGRSFDDPLLPQFIGETLAQHGVEPHRLMVELTETAAVSDLHDAQRFIEALHVTGCRICLDDFGSGFSSFAYLKHLKADILKIDGLFIRNLPNDYDNQVFVKAIVDVARGMRKTVIAEYVEDEDTLAMLRRFGVDLVQGYHLDMPRADHPALAGGAA</sequence>